<comment type="caution">
    <text evidence="2">The sequence shown here is derived from an EMBL/GenBank/DDBJ whole genome shotgun (WGS) entry which is preliminary data.</text>
</comment>
<gene>
    <name evidence="2" type="ORF">CMV_018959</name>
</gene>
<evidence type="ECO:0000256" key="1">
    <source>
        <dbReference type="SAM" id="MobiDB-lite"/>
    </source>
</evidence>
<dbReference type="AlphaFoldDB" id="A0A8J4VP58"/>
<protein>
    <submittedName>
        <fullName evidence="2">Uncharacterized protein</fullName>
    </submittedName>
</protein>
<dbReference type="OrthoDB" id="10465340at2759"/>
<sequence length="132" mass="15050">MEESERLGRRSGEEISDAHEFRQHFRFGHRNHQEIHGACCRGFQEGRSDDGPRSPHIPLSSAAVPVPLNLTSAYFELCMYPIHQGKTLPHAGEAHLTSNISDPSLPRRRRNTSLKPTLYNTRSTQDRSCCRR</sequence>
<feature type="compositionally biased region" description="Basic and acidic residues" evidence="1">
    <location>
        <begin position="44"/>
        <end position="53"/>
    </location>
</feature>
<evidence type="ECO:0000313" key="2">
    <source>
        <dbReference type="EMBL" id="KAF3955871.1"/>
    </source>
</evidence>
<accession>A0A8J4VP58</accession>
<evidence type="ECO:0000313" key="3">
    <source>
        <dbReference type="Proteomes" id="UP000737018"/>
    </source>
</evidence>
<keyword evidence="3" id="KW-1185">Reference proteome</keyword>
<name>A0A8J4VP58_9ROSI</name>
<organism evidence="2 3">
    <name type="scientific">Castanea mollissima</name>
    <name type="common">Chinese chestnut</name>
    <dbReference type="NCBI Taxonomy" id="60419"/>
    <lineage>
        <taxon>Eukaryota</taxon>
        <taxon>Viridiplantae</taxon>
        <taxon>Streptophyta</taxon>
        <taxon>Embryophyta</taxon>
        <taxon>Tracheophyta</taxon>
        <taxon>Spermatophyta</taxon>
        <taxon>Magnoliopsida</taxon>
        <taxon>eudicotyledons</taxon>
        <taxon>Gunneridae</taxon>
        <taxon>Pentapetalae</taxon>
        <taxon>rosids</taxon>
        <taxon>fabids</taxon>
        <taxon>Fagales</taxon>
        <taxon>Fagaceae</taxon>
        <taxon>Castanea</taxon>
    </lineage>
</organism>
<feature type="region of interest" description="Disordered" evidence="1">
    <location>
        <begin position="93"/>
        <end position="112"/>
    </location>
</feature>
<dbReference type="EMBL" id="JRKL02003257">
    <property type="protein sequence ID" value="KAF3955871.1"/>
    <property type="molecule type" value="Genomic_DNA"/>
</dbReference>
<feature type="region of interest" description="Disordered" evidence="1">
    <location>
        <begin position="42"/>
        <end position="61"/>
    </location>
</feature>
<proteinExistence type="predicted"/>
<dbReference type="Proteomes" id="UP000737018">
    <property type="component" value="Unassembled WGS sequence"/>
</dbReference>
<reference evidence="2" key="1">
    <citation type="submission" date="2020-03" db="EMBL/GenBank/DDBJ databases">
        <title>Castanea mollissima Vanexum genome sequencing.</title>
        <authorList>
            <person name="Staton M."/>
        </authorList>
    </citation>
    <scope>NUCLEOTIDE SEQUENCE</scope>
    <source>
        <tissue evidence="2">Leaf</tissue>
    </source>
</reference>